<comment type="similarity">
    <text evidence="1">Belongs to the dynein light chain family.</text>
</comment>
<dbReference type="Proteomes" id="UP001454036">
    <property type="component" value="Unassembled WGS sequence"/>
</dbReference>
<evidence type="ECO:0000256" key="1">
    <source>
        <dbReference type="RuleBase" id="RU365010"/>
    </source>
</evidence>
<comment type="caution">
    <text evidence="2">The sequence shown here is derived from an EMBL/GenBank/DDBJ whole genome shotgun (WGS) entry which is preliminary data.</text>
</comment>
<name>A0AAV3RUC1_LITER</name>
<keyword evidence="1" id="KW-0963">Cytoplasm</keyword>
<dbReference type="GO" id="GO:0007017">
    <property type="term" value="P:microtubule-based process"/>
    <property type="evidence" value="ECO:0007669"/>
    <property type="project" value="InterPro"/>
</dbReference>
<dbReference type="PANTHER" id="PTHR11886">
    <property type="entry name" value="DYNEIN LIGHT CHAIN"/>
    <property type="match status" value="1"/>
</dbReference>
<reference evidence="2 3" key="1">
    <citation type="submission" date="2024-01" db="EMBL/GenBank/DDBJ databases">
        <title>The complete chloroplast genome sequence of Lithospermum erythrorhizon: insights into the phylogenetic relationship among Boraginaceae species and the maternal lineages of purple gromwells.</title>
        <authorList>
            <person name="Okada T."/>
            <person name="Watanabe K."/>
        </authorList>
    </citation>
    <scope>NUCLEOTIDE SEQUENCE [LARGE SCALE GENOMIC DNA]</scope>
</reference>
<dbReference type="SUPFAM" id="SSF54648">
    <property type="entry name" value="DLC"/>
    <property type="match status" value="1"/>
</dbReference>
<gene>
    <name evidence="2" type="ORF">LIER_32619</name>
</gene>
<dbReference type="GO" id="GO:0045505">
    <property type="term" value="F:dynein intermediate chain binding"/>
    <property type="evidence" value="ECO:0007669"/>
    <property type="project" value="TreeGrafter"/>
</dbReference>
<keyword evidence="1" id="KW-0505">Motor protein</keyword>
<keyword evidence="1" id="KW-0493">Microtubule</keyword>
<sequence length="147" mass="16415">MMEIIINAQKKRVQQSLHNDAITKKKTQEEDQVKLAAIAISLNIRLRSADMPFSLQERAICYTRSLLSSTATNRPSPTILAGAIKKEFDLLYGPAWHCVVGKSFGSFVTHSPGGFVYYSVDSLCFLLFKTEVKLVTEPPAQLPLQRT</sequence>
<accession>A0AAV3RUC1</accession>
<dbReference type="Pfam" id="PF01221">
    <property type="entry name" value="Dynein_light"/>
    <property type="match status" value="1"/>
</dbReference>
<dbReference type="SMART" id="SM01375">
    <property type="entry name" value="Dynein_light"/>
    <property type="match status" value="1"/>
</dbReference>
<dbReference type="Gene3D" id="3.30.740.10">
    <property type="entry name" value="Protein Inhibitor Of Neuronal Nitric Oxide Synthase"/>
    <property type="match status" value="1"/>
</dbReference>
<comment type="subcellular location">
    <subcellularLocation>
        <location evidence="1">Cytoplasm</location>
        <location evidence="1">Cytoskeleton</location>
    </subcellularLocation>
</comment>
<evidence type="ECO:0000313" key="3">
    <source>
        <dbReference type="Proteomes" id="UP001454036"/>
    </source>
</evidence>
<dbReference type="InterPro" id="IPR001372">
    <property type="entry name" value="Dynein_light_chain_typ-1/2"/>
</dbReference>
<keyword evidence="3" id="KW-1185">Reference proteome</keyword>
<keyword evidence="1" id="KW-0206">Cytoskeleton</keyword>
<dbReference type="EMBL" id="BAABME010012616">
    <property type="protein sequence ID" value="GAA0185331.1"/>
    <property type="molecule type" value="Genomic_DNA"/>
</dbReference>
<evidence type="ECO:0000313" key="2">
    <source>
        <dbReference type="EMBL" id="GAA0185331.1"/>
    </source>
</evidence>
<organism evidence="2 3">
    <name type="scientific">Lithospermum erythrorhizon</name>
    <name type="common">Purple gromwell</name>
    <name type="synonym">Lithospermum officinale var. erythrorhizon</name>
    <dbReference type="NCBI Taxonomy" id="34254"/>
    <lineage>
        <taxon>Eukaryota</taxon>
        <taxon>Viridiplantae</taxon>
        <taxon>Streptophyta</taxon>
        <taxon>Embryophyta</taxon>
        <taxon>Tracheophyta</taxon>
        <taxon>Spermatophyta</taxon>
        <taxon>Magnoliopsida</taxon>
        <taxon>eudicotyledons</taxon>
        <taxon>Gunneridae</taxon>
        <taxon>Pentapetalae</taxon>
        <taxon>asterids</taxon>
        <taxon>lamiids</taxon>
        <taxon>Boraginales</taxon>
        <taxon>Boraginaceae</taxon>
        <taxon>Boraginoideae</taxon>
        <taxon>Lithospermeae</taxon>
        <taxon>Lithospermum</taxon>
    </lineage>
</organism>
<dbReference type="GO" id="GO:0005868">
    <property type="term" value="C:cytoplasmic dynein complex"/>
    <property type="evidence" value="ECO:0007669"/>
    <property type="project" value="TreeGrafter"/>
</dbReference>
<dbReference type="PANTHER" id="PTHR11886:SF49">
    <property type="entry name" value="DYNEIN LIGHT CHAIN"/>
    <property type="match status" value="1"/>
</dbReference>
<dbReference type="InterPro" id="IPR037177">
    <property type="entry name" value="DLC_sf"/>
</dbReference>
<keyword evidence="1" id="KW-0243">Dynein</keyword>
<proteinExistence type="inferred from homology"/>
<dbReference type="GO" id="GO:0005874">
    <property type="term" value="C:microtubule"/>
    <property type="evidence" value="ECO:0007669"/>
    <property type="project" value="UniProtKB-KW"/>
</dbReference>
<dbReference type="AlphaFoldDB" id="A0AAV3RUC1"/>
<protein>
    <recommendedName>
        <fullName evidence="1">Dynein light chain</fullName>
    </recommendedName>
</protein>